<dbReference type="InterPro" id="IPR036291">
    <property type="entry name" value="NAD(P)-bd_dom_sf"/>
</dbReference>
<dbReference type="InterPro" id="IPR050129">
    <property type="entry name" value="Zn_alcohol_dh"/>
</dbReference>
<dbReference type="InterPro" id="IPR011032">
    <property type="entry name" value="GroES-like_sf"/>
</dbReference>
<name>A0P0A5_ROSAI</name>
<dbReference type="RefSeq" id="WP_006938468.1">
    <property type="nucleotide sequence ID" value="NZ_AAUW01000020.1"/>
</dbReference>
<dbReference type="InterPro" id="IPR013149">
    <property type="entry name" value="ADH-like_C"/>
</dbReference>
<comment type="caution">
    <text evidence="4">The sequence shown here is derived from an EMBL/GenBank/DDBJ whole genome shotgun (WGS) entry which is preliminary data.</text>
</comment>
<dbReference type="Pfam" id="PF08240">
    <property type="entry name" value="ADH_N"/>
    <property type="match status" value="1"/>
</dbReference>
<keyword evidence="1" id="KW-0560">Oxidoreductase</keyword>
<dbReference type="GO" id="GO:0016491">
    <property type="term" value="F:oxidoreductase activity"/>
    <property type="evidence" value="ECO:0007669"/>
    <property type="project" value="UniProtKB-KW"/>
</dbReference>
<dbReference type="OrthoDB" id="5295340at2"/>
<evidence type="ECO:0000259" key="2">
    <source>
        <dbReference type="Pfam" id="PF00107"/>
    </source>
</evidence>
<dbReference type="AlphaFoldDB" id="A0P0A5"/>
<dbReference type="CDD" id="cd08261">
    <property type="entry name" value="Zn_ADH7"/>
    <property type="match status" value="1"/>
</dbReference>
<feature type="domain" description="Alcohol dehydrogenase-like N-terminal" evidence="3">
    <location>
        <begin position="39"/>
        <end position="143"/>
    </location>
</feature>
<feature type="domain" description="Alcohol dehydrogenase-like C-terminal" evidence="2">
    <location>
        <begin position="182"/>
        <end position="304"/>
    </location>
</feature>
<dbReference type="Proteomes" id="UP000004848">
    <property type="component" value="Unassembled WGS sequence"/>
</dbReference>
<organism evidence="4 5">
    <name type="scientific">Roseibium aggregatum (strain ATCC 25650 / DSM 13394 / JCM 20685 / NBRC 16684 / NCIMB 2208 / IAM 12614 / B1)</name>
    <name type="common">Stappia aggregata</name>
    <dbReference type="NCBI Taxonomy" id="384765"/>
    <lineage>
        <taxon>Bacteria</taxon>
        <taxon>Pseudomonadati</taxon>
        <taxon>Pseudomonadota</taxon>
        <taxon>Alphaproteobacteria</taxon>
        <taxon>Hyphomicrobiales</taxon>
        <taxon>Stappiaceae</taxon>
        <taxon>Roseibium</taxon>
    </lineage>
</organism>
<evidence type="ECO:0000256" key="1">
    <source>
        <dbReference type="ARBA" id="ARBA00023002"/>
    </source>
</evidence>
<dbReference type="PANTHER" id="PTHR43401:SF3">
    <property type="entry name" value="L-GALACTONATE-5-DEHYDROGENASE"/>
    <property type="match status" value="1"/>
</dbReference>
<dbReference type="PANTHER" id="PTHR43401">
    <property type="entry name" value="L-THREONINE 3-DEHYDROGENASE"/>
    <property type="match status" value="1"/>
</dbReference>
<dbReference type="eggNOG" id="COG1063">
    <property type="taxonomic scope" value="Bacteria"/>
</dbReference>
<sequence>MTLENTKSPAVAQSMVCGTVVEPGVFTLETRDLPDHAPEGWALIDIQAVGICGTDYHILEGKHPFLNYPRVIGHELSGRIAESTGSWTAGQLVVVNPYLSCNACRACTRGKPNCCSNIEVLGVHRDGGLCSRIAVPQQNLYPATGLTELQAAMVEFLAIGAHAVRRANLTAEDRVLVTGAGPIGIGTALFARLSGAEVHLMDMSRARLDQATAKFGFENTHLAGTDILSGPLQDGFDVIFDATGNAAAIEAGFPLLAHGSRYVLVSVVKETISFSDPEFHKRETQIIGSRNATREDFETVMSAIREDRIDTGALCTLTLQLEELPNKFSELAKDREGLIKAIVTL</sequence>
<dbReference type="GeneID" id="68848956"/>
<dbReference type="SUPFAM" id="SSF51735">
    <property type="entry name" value="NAD(P)-binding Rossmann-fold domains"/>
    <property type="match status" value="1"/>
</dbReference>
<dbReference type="SUPFAM" id="SSF50129">
    <property type="entry name" value="GroES-like"/>
    <property type="match status" value="1"/>
</dbReference>
<protein>
    <submittedName>
        <fullName evidence="4">L-iditol 2-dehydrogenase</fullName>
    </submittedName>
</protein>
<dbReference type="Gene3D" id="3.40.50.720">
    <property type="entry name" value="NAD(P)-binding Rossmann-like Domain"/>
    <property type="match status" value="1"/>
</dbReference>
<dbReference type="EMBL" id="AAUW01000020">
    <property type="protein sequence ID" value="EAV41513.1"/>
    <property type="molecule type" value="Genomic_DNA"/>
</dbReference>
<evidence type="ECO:0000313" key="4">
    <source>
        <dbReference type="EMBL" id="EAV41513.1"/>
    </source>
</evidence>
<accession>A0P0A5</accession>
<evidence type="ECO:0000259" key="3">
    <source>
        <dbReference type="Pfam" id="PF08240"/>
    </source>
</evidence>
<reference evidence="4 5" key="1">
    <citation type="submission" date="2006-05" db="EMBL/GenBank/DDBJ databases">
        <authorList>
            <person name="King G."/>
            <person name="Ferriera S."/>
            <person name="Johnson J."/>
            <person name="Kravitz S."/>
            <person name="Beeson K."/>
            <person name="Sutton G."/>
            <person name="Rogers Y.-H."/>
            <person name="Friedman R."/>
            <person name="Frazier M."/>
            <person name="Venter J.C."/>
        </authorList>
    </citation>
    <scope>NUCLEOTIDE SEQUENCE [LARGE SCALE GENOMIC DNA]</scope>
    <source>
        <strain evidence="5">ATCC 25650 / DSM 13394 / JCM 20685 / NBRC 16684 / NCIMB 2208 / IAM 12614 / B1</strain>
    </source>
</reference>
<gene>
    <name evidence="4" type="ORF">SIAM614_30421</name>
</gene>
<evidence type="ECO:0000313" key="5">
    <source>
        <dbReference type="Proteomes" id="UP000004848"/>
    </source>
</evidence>
<dbReference type="Gene3D" id="3.90.180.10">
    <property type="entry name" value="Medium-chain alcohol dehydrogenases, catalytic domain"/>
    <property type="match status" value="1"/>
</dbReference>
<dbReference type="Pfam" id="PF00107">
    <property type="entry name" value="ADH_zinc_N"/>
    <property type="match status" value="1"/>
</dbReference>
<proteinExistence type="predicted"/>
<dbReference type="InterPro" id="IPR013154">
    <property type="entry name" value="ADH-like_N"/>
</dbReference>